<dbReference type="InterPro" id="IPR001451">
    <property type="entry name" value="Hexapep"/>
</dbReference>
<keyword evidence="4" id="KW-0046">Antibiotic resistance</keyword>
<dbReference type="PANTHER" id="PTHR43300">
    <property type="entry name" value="ACETYLTRANSFERASE"/>
    <property type="match status" value="1"/>
</dbReference>
<evidence type="ECO:0000256" key="6">
    <source>
        <dbReference type="ARBA" id="ARBA00047633"/>
    </source>
</evidence>
<keyword evidence="5 7" id="KW-0012">Acyltransferase</keyword>
<sequence length="241" mass="27241">MRNSEARHPWPRLWMLHGSNSRRRTAPVCHRTDFMTNYFESPFKGITLDKQVTHPNIRVGRFSYYSGYYHGHSFDDCARFLLPDEGADKLIIGSFCSIGSGAAFIMAGNQGHRNDWISTFPFFWMPEVAAFEGALNGYRPAGDTVIGNDVWIGSEAIVMPGITIGDGAVIGTRSVVTRDVAPYTIVGGNPAKAIRQRFDADTVEFLLELRWWDWPDGRLREAMPILCSGDIKRLHQLWSRQ</sequence>
<dbReference type="InterPro" id="IPR018357">
    <property type="entry name" value="Hexapep_transf_CS"/>
</dbReference>
<dbReference type="AlphaFoldDB" id="A0A160TM80"/>
<dbReference type="CDD" id="cd03349">
    <property type="entry name" value="LbH_XAT"/>
    <property type="match status" value="1"/>
</dbReference>
<gene>
    <name evidence="7" type="ORF">MGWOODY_Smn147</name>
</gene>
<comment type="catalytic activity">
    <reaction evidence="6">
        <text>chloramphenicol + acetyl-CoA = chloramphenicol 3-acetate + CoA</text>
        <dbReference type="Rhea" id="RHEA:18421"/>
        <dbReference type="ChEBI" id="CHEBI:16730"/>
        <dbReference type="ChEBI" id="CHEBI:17698"/>
        <dbReference type="ChEBI" id="CHEBI:57287"/>
        <dbReference type="ChEBI" id="CHEBI:57288"/>
        <dbReference type="EC" id="2.3.1.28"/>
    </reaction>
</comment>
<dbReference type="GO" id="GO:0008811">
    <property type="term" value="F:chloramphenicol O-acetyltransferase activity"/>
    <property type="evidence" value="ECO:0007669"/>
    <property type="project" value="UniProtKB-EC"/>
</dbReference>
<accession>A0A160TM80</accession>
<dbReference type="InterPro" id="IPR050179">
    <property type="entry name" value="Trans_hexapeptide_repeat"/>
</dbReference>
<dbReference type="InterPro" id="IPR011004">
    <property type="entry name" value="Trimer_LpxA-like_sf"/>
</dbReference>
<dbReference type="NCBIfam" id="NF000490">
    <property type="entry name" value="chloram_CatB"/>
    <property type="match status" value="1"/>
</dbReference>
<dbReference type="GO" id="GO:0046677">
    <property type="term" value="P:response to antibiotic"/>
    <property type="evidence" value="ECO:0007669"/>
    <property type="project" value="UniProtKB-KW"/>
</dbReference>
<proteinExistence type="predicted"/>
<reference evidence="7" key="1">
    <citation type="submission" date="2015-10" db="EMBL/GenBank/DDBJ databases">
        <authorList>
            <person name="Gilbert D.G."/>
        </authorList>
    </citation>
    <scope>NUCLEOTIDE SEQUENCE</scope>
</reference>
<evidence type="ECO:0000256" key="4">
    <source>
        <dbReference type="ARBA" id="ARBA00023251"/>
    </source>
</evidence>
<dbReference type="PANTHER" id="PTHR43300:SF12">
    <property type="entry name" value="CHLORAMPHENICOL ACETYLTRANSFERASE"/>
    <property type="match status" value="1"/>
</dbReference>
<dbReference type="Gene3D" id="2.160.10.10">
    <property type="entry name" value="Hexapeptide repeat proteins"/>
    <property type="match status" value="1"/>
</dbReference>
<evidence type="ECO:0000256" key="5">
    <source>
        <dbReference type="ARBA" id="ARBA00023315"/>
    </source>
</evidence>
<dbReference type="EC" id="2.3.1.28" evidence="1"/>
<keyword evidence="3 7" id="KW-0808">Transferase</keyword>
<dbReference type="SUPFAM" id="SSF51161">
    <property type="entry name" value="Trimeric LpxA-like enzymes"/>
    <property type="match status" value="1"/>
</dbReference>
<dbReference type="EMBL" id="CZQE01000231">
    <property type="protein sequence ID" value="CUS45257.1"/>
    <property type="molecule type" value="Genomic_DNA"/>
</dbReference>
<evidence type="ECO:0000256" key="2">
    <source>
        <dbReference type="ARBA" id="ARBA00020291"/>
    </source>
</evidence>
<organism evidence="7">
    <name type="scientific">hydrothermal vent metagenome</name>
    <dbReference type="NCBI Taxonomy" id="652676"/>
    <lineage>
        <taxon>unclassified sequences</taxon>
        <taxon>metagenomes</taxon>
        <taxon>ecological metagenomes</taxon>
    </lineage>
</organism>
<name>A0A160TM80_9ZZZZ</name>
<evidence type="ECO:0000313" key="7">
    <source>
        <dbReference type="EMBL" id="CUS45257.1"/>
    </source>
</evidence>
<evidence type="ECO:0000256" key="3">
    <source>
        <dbReference type="ARBA" id="ARBA00022679"/>
    </source>
</evidence>
<dbReference type="Pfam" id="PF00132">
    <property type="entry name" value="Hexapep"/>
    <property type="match status" value="1"/>
</dbReference>
<evidence type="ECO:0000256" key="1">
    <source>
        <dbReference type="ARBA" id="ARBA00013235"/>
    </source>
</evidence>
<protein>
    <recommendedName>
        <fullName evidence="2">Chloramphenicol acetyltransferase</fullName>
        <ecNumber evidence="1">2.3.1.28</ecNumber>
    </recommendedName>
</protein>
<dbReference type="PROSITE" id="PS00101">
    <property type="entry name" value="HEXAPEP_TRANSFERASES"/>
    <property type="match status" value="1"/>
</dbReference>